<evidence type="ECO:0000313" key="12">
    <source>
        <dbReference type="Proteomes" id="UP000244066"/>
    </source>
</evidence>
<dbReference type="PRINTS" id="PR00368">
    <property type="entry name" value="FADPNR"/>
</dbReference>
<keyword evidence="3 8" id="KW-0274">FAD</keyword>
<dbReference type="Gene3D" id="3.30.390.30">
    <property type="match status" value="1"/>
</dbReference>
<dbReference type="InterPro" id="IPR023753">
    <property type="entry name" value="FAD/NAD-binding_dom"/>
</dbReference>
<dbReference type="SUPFAM" id="SSF51905">
    <property type="entry name" value="FAD/NAD(P)-binding domain"/>
    <property type="match status" value="1"/>
</dbReference>
<evidence type="ECO:0000256" key="4">
    <source>
        <dbReference type="ARBA" id="ARBA00023002"/>
    </source>
</evidence>
<evidence type="ECO:0000256" key="8">
    <source>
        <dbReference type="RuleBase" id="RU003692"/>
    </source>
</evidence>
<accession>A0A2R7YAD1</accession>
<dbReference type="GO" id="GO:0050660">
    <property type="term" value="F:flavin adenine dinucleotide binding"/>
    <property type="evidence" value="ECO:0007669"/>
    <property type="project" value="InterPro"/>
</dbReference>
<dbReference type="InterPro" id="IPR004099">
    <property type="entry name" value="Pyr_nucl-diS_OxRdtase_dimer"/>
</dbReference>
<evidence type="ECO:0000256" key="3">
    <source>
        <dbReference type="ARBA" id="ARBA00022827"/>
    </source>
</evidence>
<feature type="domain" description="FAD/NAD(P)-binding" evidence="10">
    <location>
        <begin position="4"/>
        <end position="323"/>
    </location>
</feature>
<keyword evidence="7 8" id="KW-0676">Redox-active center</keyword>
<evidence type="ECO:0000256" key="7">
    <source>
        <dbReference type="ARBA" id="ARBA00023284"/>
    </source>
</evidence>
<dbReference type="InterPro" id="IPR016156">
    <property type="entry name" value="FAD/NAD-linked_Rdtase_dimer_sf"/>
</dbReference>
<dbReference type="PIRSF" id="PIRSF000350">
    <property type="entry name" value="Mercury_reductase_MerA"/>
    <property type="match status" value="1"/>
</dbReference>
<keyword evidence="6" id="KW-1015">Disulfide bond</keyword>
<dbReference type="GO" id="GO:0005737">
    <property type="term" value="C:cytoplasm"/>
    <property type="evidence" value="ECO:0007669"/>
    <property type="project" value="UniProtKB-ARBA"/>
</dbReference>
<dbReference type="InterPro" id="IPR006258">
    <property type="entry name" value="Lipoamide_DH"/>
</dbReference>
<comment type="similarity">
    <text evidence="1 8">Belongs to the class-I pyridine nucleotide-disulfide oxidoreductase family.</text>
</comment>
<comment type="cofactor">
    <cofactor evidence="8">
        <name>FAD</name>
        <dbReference type="ChEBI" id="CHEBI:57692"/>
    </cofactor>
    <text evidence="8">Binds 1 FAD per subunit.</text>
</comment>
<organism evidence="11 12">
    <name type="scientific">Candidatus Terraquivivens tikiterensis</name>
    <dbReference type="NCBI Taxonomy" id="1980982"/>
    <lineage>
        <taxon>Archaea</taxon>
        <taxon>Nitrososphaerota</taxon>
        <taxon>Candidatus Wolframiiraptoraceae</taxon>
        <taxon>Candidatus Terraquivivens</taxon>
    </lineage>
</organism>
<dbReference type="PRINTS" id="PR00411">
    <property type="entry name" value="PNDRDTASEI"/>
</dbReference>
<dbReference type="Proteomes" id="UP000244066">
    <property type="component" value="Unassembled WGS sequence"/>
</dbReference>
<evidence type="ECO:0000259" key="10">
    <source>
        <dbReference type="Pfam" id="PF07992"/>
    </source>
</evidence>
<name>A0A2R7YAD1_9ARCH</name>
<dbReference type="NCBIfam" id="TIGR01350">
    <property type="entry name" value="lipoamide_DH"/>
    <property type="match status" value="1"/>
</dbReference>
<dbReference type="Pfam" id="PF07992">
    <property type="entry name" value="Pyr_redox_2"/>
    <property type="match status" value="1"/>
</dbReference>
<keyword evidence="5 8" id="KW-0520">NAD</keyword>
<dbReference type="AlphaFoldDB" id="A0A2R7YAD1"/>
<reference evidence="11 12" key="1">
    <citation type="submission" date="2017-04" db="EMBL/GenBank/DDBJ databases">
        <title>Draft Aigarchaeota genome from a New Zealand hot spring.</title>
        <authorList>
            <person name="Reysenbach A.-L."/>
            <person name="Donaho J.A."/>
            <person name="Gerhart J."/>
            <person name="Kelley J.F."/>
            <person name="Kouba K."/>
            <person name="Podar M."/>
            <person name="Stott M."/>
        </authorList>
    </citation>
    <scope>NUCLEOTIDE SEQUENCE [LARGE SCALE GENOMIC DNA]</scope>
    <source>
        <strain evidence="11">NZ13_MG1</strain>
    </source>
</reference>
<keyword evidence="4 8" id="KW-0560">Oxidoreductase</keyword>
<evidence type="ECO:0000256" key="1">
    <source>
        <dbReference type="ARBA" id="ARBA00007532"/>
    </source>
</evidence>
<sequence length="464" mass="48911">MEVDAVVIGGGPAGYVAAIRLGQLHKKTVLVEKENLGGECLNYGCIPSKVLITAADLYWRAGRLEKMGIKFQGVSIDLRQLQDWKRKVVAKLRDGIAYLLKGNGVQAVKGFAELRSPNEVAVRTEGSEATVKAENVLWAVGAEDSGLSVMPYDGRRVLRPKELLDLETVPKSMLVVGGGAIGLELGTAFAKMGTKVSVVEVMDQLLPGISKDLVSVVQRNLRRLNVEVHTGSYVSAYRYGDGYVSVDVVSGGETLTIEAEYVLVAVGKRAPSQNAKLRELGVELDKKGFVLVDPSMRTSVEGIFAAGDATGPPFLAHRASRQGLIAAEAMAGRMDNPRIPFVSLALFTEPEVALVGISEEEARASGMEVSVGKFPLNASGRANLSGDAEGFVKVVADKSSGRVLGIQIVGRGAADIIGEAALAVSIGITAEELEGVVHPHPTLSEAIGEAAAAVGKKAVHILNI</sequence>
<keyword evidence="2 8" id="KW-0285">Flavoprotein</keyword>
<dbReference type="InterPro" id="IPR036188">
    <property type="entry name" value="FAD/NAD-bd_sf"/>
</dbReference>
<comment type="catalytic activity">
    <reaction evidence="8">
        <text>N(6)-[(R)-dihydrolipoyl]-L-lysyl-[protein] + NAD(+) = N(6)-[(R)-lipoyl]-L-lysyl-[protein] + NADH + H(+)</text>
        <dbReference type="Rhea" id="RHEA:15045"/>
        <dbReference type="Rhea" id="RHEA-COMP:10474"/>
        <dbReference type="Rhea" id="RHEA-COMP:10475"/>
        <dbReference type="ChEBI" id="CHEBI:15378"/>
        <dbReference type="ChEBI" id="CHEBI:57540"/>
        <dbReference type="ChEBI" id="CHEBI:57945"/>
        <dbReference type="ChEBI" id="CHEBI:83099"/>
        <dbReference type="ChEBI" id="CHEBI:83100"/>
        <dbReference type="EC" id="1.8.1.4"/>
    </reaction>
</comment>
<dbReference type="GO" id="GO:0006103">
    <property type="term" value="P:2-oxoglutarate metabolic process"/>
    <property type="evidence" value="ECO:0007669"/>
    <property type="project" value="TreeGrafter"/>
</dbReference>
<dbReference type="InterPro" id="IPR001100">
    <property type="entry name" value="Pyr_nuc-diS_OxRdtase"/>
</dbReference>
<feature type="domain" description="Pyridine nucleotide-disulphide oxidoreductase dimerisation" evidence="9">
    <location>
        <begin position="344"/>
        <end position="451"/>
    </location>
</feature>
<comment type="caution">
    <text evidence="11">The sequence shown here is derived from an EMBL/GenBank/DDBJ whole genome shotgun (WGS) entry which is preliminary data.</text>
</comment>
<dbReference type="EMBL" id="NDWU01000001">
    <property type="protein sequence ID" value="PUA34367.1"/>
    <property type="molecule type" value="Genomic_DNA"/>
</dbReference>
<dbReference type="PROSITE" id="PS00076">
    <property type="entry name" value="PYRIDINE_REDOX_1"/>
    <property type="match status" value="1"/>
</dbReference>
<dbReference type="SUPFAM" id="SSF55424">
    <property type="entry name" value="FAD/NAD-linked reductases, dimerisation (C-terminal) domain"/>
    <property type="match status" value="1"/>
</dbReference>
<dbReference type="Pfam" id="PF02852">
    <property type="entry name" value="Pyr_redox_dim"/>
    <property type="match status" value="1"/>
</dbReference>
<dbReference type="EC" id="1.8.1.4" evidence="8"/>
<dbReference type="PANTHER" id="PTHR22912:SF151">
    <property type="entry name" value="DIHYDROLIPOYL DEHYDROGENASE, MITOCHONDRIAL"/>
    <property type="match status" value="1"/>
</dbReference>
<dbReference type="InterPro" id="IPR050151">
    <property type="entry name" value="Class-I_Pyr_Nuc-Dis_Oxidored"/>
</dbReference>
<evidence type="ECO:0000256" key="5">
    <source>
        <dbReference type="ARBA" id="ARBA00023027"/>
    </source>
</evidence>
<dbReference type="InterPro" id="IPR012999">
    <property type="entry name" value="Pyr_OxRdtase_I_AS"/>
</dbReference>
<dbReference type="GO" id="GO:0004148">
    <property type="term" value="F:dihydrolipoyl dehydrogenase (NADH) activity"/>
    <property type="evidence" value="ECO:0007669"/>
    <property type="project" value="UniProtKB-EC"/>
</dbReference>
<evidence type="ECO:0000313" key="11">
    <source>
        <dbReference type="EMBL" id="PUA34367.1"/>
    </source>
</evidence>
<gene>
    <name evidence="11" type="ORF">B9J98_00555</name>
</gene>
<proteinExistence type="inferred from homology"/>
<evidence type="ECO:0000256" key="6">
    <source>
        <dbReference type="ARBA" id="ARBA00023157"/>
    </source>
</evidence>
<dbReference type="Gene3D" id="3.50.50.60">
    <property type="entry name" value="FAD/NAD(P)-binding domain"/>
    <property type="match status" value="2"/>
</dbReference>
<comment type="miscellaneous">
    <text evidence="8">The active site is a redox-active disulfide bond.</text>
</comment>
<evidence type="ECO:0000256" key="2">
    <source>
        <dbReference type="ARBA" id="ARBA00022630"/>
    </source>
</evidence>
<dbReference type="FunFam" id="3.30.390.30:FF:000001">
    <property type="entry name" value="Dihydrolipoyl dehydrogenase"/>
    <property type="match status" value="1"/>
</dbReference>
<evidence type="ECO:0000259" key="9">
    <source>
        <dbReference type="Pfam" id="PF02852"/>
    </source>
</evidence>
<dbReference type="PANTHER" id="PTHR22912">
    <property type="entry name" value="DISULFIDE OXIDOREDUCTASE"/>
    <property type="match status" value="1"/>
</dbReference>
<protein>
    <recommendedName>
        <fullName evidence="8">Dihydrolipoyl dehydrogenase</fullName>
        <ecNumber evidence="8">1.8.1.4</ecNumber>
    </recommendedName>
</protein>